<dbReference type="InterPro" id="IPR016066">
    <property type="entry name" value="A-D-PHexomutase_CS"/>
</dbReference>
<evidence type="ECO:0000256" key="2">
    <source>
        <dbReference type="ARBA" id="ARBA00010231"/>
    </source>
</evidence>
<comment type="similarity">
    <text evidence="2 7">Belongs to the phosphohexose mutase family.</text>
</comment>
<comment type="cofactor">
    <cofactor evidence="1">
        <name>Mg(2+)</name>
        <dbReference type="ChEBI" id="CHEBI:18420"/>
    </cofactor>
</comment>
<dbReference type="Pfam" id="PF00408">
    <property type="entry name" value="PGM_PMM_IV"/>
    <property type="match status" value="1"/>
</dbReference>
<keyword evidence="6" id="KW-0413">Isomerase</keyword>
<dbReference type="InterPro" id="IPR036900">
    <property type="entry name" value="A-D-PHexomutase_C_sf"/>
</dbReference>
<feature type="domain" description="Alpha-D-phosphohexomutase alpha/beta/alpha" evidence="11">
    <location>
        <begin position="262"/>
        <end position="365"/>
    </location>
</feature>
<evidence type="ECO:0000259" key="10">
    <source>
        <dbReference type="Pfam" id="PF02879"/>
    </source>
</evidence>
<dbReference type="SUPFAM" id="SSF53738">
    <property type="entry name" value="Phosphoglucomutase, first 3 domains"/>
    <property type="match status" value="3"/>
</dbReference>
<dbReference type="InterPro" id="IPR005846">
    <property type="entry name" value="A-D-PHexomutase_a/b/a-III"/>
</dbReference>
<feature type="domain" description="Alpha-D-phosphohexomutase alpha/beta/alpha" evidence="9">
    <location>
        <begin position="5"/>
        <end position="129"/>
    </location>
</feature>
<protein>
    <submittedName>
        <fullName evidence="12">Phospho-sugar mutase</fullName>
    </submittedName>
</protein>
<dbReference type="GO" id="GO:0005975">
    <property type="term" value="P:carbohydrate metabolic process"/>
    <property type="evidence" value="ECO:0007669"/>
    <property type="project" value="InterPro"/>
</dbReference>
<dbReference type="GO" id="GO:0000287">
    <property type="term" value="F:magnesium ion binding"/>
    <property type="evidence" value="ECO:0007669"/>
    <property type="project" value="InterPro"/>
</dbReference>
<dbReference type="Proteomes" id="UP000290657">
    <property type="component" value="Unassembled WGS sequence"/>
</dbReference>
<dbReference type="OrthoDB" id="9803322at2"/>
<evidence type="ECO:0000256" key="1">
    <source>
        <dbReference type="ARBA" id="ARBA00001946"/>
    </source>
</evidence>
<evidence type="ECO:0000256" key="3">
    <source>
        <dbReference type="ARBA" id="ARBA00022553"/>
    </source>
</evidence>
<dbReference type="Pfam" id="PF02879">
    <property type="entry name" value="PGM_PMM_II"/>
    <property type="match status" value="1"/>
</dbReference>
<evidence type="ECO:0000259" key="11">
    <source>
        <dbReference type="Pfam" id="PF02880"/>
    </source>
</evidence>
<keyword evidence="5 7" id="KW-0460">Magnesium</keyword>
<reference evidence="12 13" key="1">
    <citation type="submission" date="2017-10" db="EMBL/GenBank/DDBJ databases">
        <title>Genomics of the genus Arcobacter.</title>
        <authorList>
            <person name="Perez-Cataluna A."/>
            <person name="Figueras M.J."/>
        </authorList>
    </citation>
    <scope>NUCLEOTIDE SEQUENCE [LARGE SCALE GENOMIC DNA]</scope>
    <source>
        <strain evidence="12 13">CECT 8987</strain>
    </source>
</reference>
<dbReference type="PANTHER" id="PTHR43771">
    <property type="entry name" value="PHOSPHOMANNOMUTASE"/>
    <property type="match status" value="1"/>
</dbReference>
<evidence type="ECO:0000256" key="4">
    <source>
        <dbReference type="ARBA" id="ARBA00022723"/>
    </source>
</evidence>
<keyword evidence="3" id="KW-0597">Phosphoprotein</keyword>
<dbReference type="SUPFAM" id="SSF55957">
    <property type="entry name" value="Phosphoglucomutase, C-terminal domain"/>
    <property type="match status" value="1"/>
</dbReference>
<dbReference type="PANTHER" id="PTHR43771:SF2">
    <property type="entry name" value="PHOSPHOMANNOMUTASE_PHOSPHOGLUCOMUTASE"/>
    <property type="match status" value="1"/>
</dbReference>
<dbReference type="Pfam" id="PF02880">
    <property type="entry name" value="PGM_PMM_III"/>
    <property type="match status" value="1"/>
</dbReference>
<gene>
    <name evidence="12" type="ORF">CRV04_05915</name>
</gene>
<feature type="domain" description="Alpha-D-phosphohexomutase alpha/beta/alpha" evidence="10">
    <location>
        <begin position="160"/>
        <end position="257"/>
    </location>
</feature>
<dbReference type="InterPro" id="IPR016055">
    <property type="entry name" value="A-D-PHexomutase_a/b/a-I/II/III"/>
</dbReference>
<evidence type="ECO:0000256" key="5">
    <source>
        <dbReference type="ARBA" id="ARBA00022842"/>
    </source>
</evidence>
<dbReference type="Gene3D" id="3.40.120.10">
    <property type="entry name" value="Alpha-D-Glucose-1,6-Bisphosphate, subunit A, domain 3"/>
    <property type="match status" value="3"/>
</dbReference>
<keyword evidence="13" id="KW-1185">Reference proteome</keyword>
<dbReference type="InterPro" id="IPR005841">
    <property type="entry name" value="Alpha-D-phosphohexomutase_SF"/>
</dbReference>
<dbReference type="Pfam" id="PF02878">
    <property type="entry name" value="PGM_PMM_I"/>
    <property type="match status" value="1"/>
</dbReference>
<dbReference type="PROSITE" id="PS00710">
    <property type="entry name" value="PGM_PMM"/>
    <property type="match status" value="1"/>
</dbReference>
<accession>A0A4Q0XUD5</accession>
<proteinExistence type="inferred from homology"/>
<evidence type="ECO:0000259" key="9">
    <source>
        <dbReference type="Pfam" id="PF02878"/>
    </source>
</evidence>
<evidence type="ECO:0000313" key="12">
    <source>
        <dbReference type="EMBL" id="RXJ58041.1"/>
    </source>
</evidence>
<sequence length="466" mass="52547">MIKKSIFREYDIRGIVGDELNEQSVKLIGYHLGQQTIQRSKEKNPVVVVGFDARTHSPELFGYLTSGFNKAGCQVLGMGMVATGVNYFASFQKYYGKRPNASVMITGSHNPSEYNGFKITIENNPFFGEDIYSMGDEIIQNTALSIEDNEAYEEIDVKTAYINYMVKEFDHLKGMKEKFIIDCGNGVADTVLTAILDQLELNYDALYTTPDGTFPNHHPDPSEEKNLKDVMEALKGEYEYAFAYDGDADRIAFLTKRNNVKGDIMALLFAKTMNNPVIIGEVKCTQIMYDKINEAGTAVMYKTGHSNLKVKLKELNADMAAEVSGHIFFNDRYFGYDDAVYATFRLLELIQNGMDIDKEIDNLPQVFSTEEIKVHTTEEEKFALMDKIKEKLQTPPSDFPKILDIIDVDGVRVIFENGWGLVRASNTTPVLVTRFESTSQELAKLYETQLNDLIQSAQDELSNTAN</sequence>
<comment type="caution">
    <text evidence="12">The sequence shown here is derived from an EMBL/GenBank/DDBJ whole genome shotgun (WGS) entry which is preliminary data.</text>
</comment>
<dbReference type="InterPro" id="IPR005844">
    <property type="entry name" value="A-D-PHexomutase_a/b/a-I"/>
</dbReference>
<keyword evidence="4 7" id="KW-0479">Metal-binding</keyword>
<evidence type="ECO:0000313" key="13">
    <source>
        <dbReference type="Proteomes" id="UP000290657"/>
    </source>
</evidence>
<dbReference type="Gene3D" id="3.30.310.50">
    <property type="entry name" value="Alpha-D-phosphohexomutase, C-terminal domain"/>
    <property type="match status" value="1"/>
</dbReference>
<evidence type="ECO:0000259" key="8">
    <source>
        <dbReference type="Pfam" id="PF00408"/>
    </source>
</evidence>
<evidence type="ECO:0000256" key="6">
    <source>
        <dbReference type="ARBA" id="ARBA00023235"/>
    </source>
</evidence>
<dbReference type="InterPro" id="IPR005843">
    <property type="entry name" value="A-D-PHexomutase_C"/>
</dbReference>
<dbReference type="InterPro" id="IPR005845">
    <property type="entry name" value="A-D-PHexomutase_a/b/a-II"/>
</dbReference>
<dbReference type="GO" id="GO:0016868">
    <property type="term" value="F:intramolecular phosphotransferase activity"/>
    <property type="evidence" value="ECO:0007669"/>
    <property type="project" value="InterPro"/>
</dbReference>
<organism evidence="12 13">
    <name type="scientific">Candidatus Marinarcus aquaticus</name>
    <dbReference type="NCBI Taxonomy" id="2044504"/>
    <lineage>
        <taxon>Bacteria</taxon>
        <taxon>Pseudomonadati</taxon>
        <taxon>Campylobacterota</taxon>
        <taxon>Epsilonproteobacteria</taxon>
        <taxon>Campylobacterales</taxon>
        <taxon>Arcobacteraceae</taxon>
        <taxon>Candidatus Marinarcus</taxon>
    </lineage>
</organism>
<name>A0A4Q0XUD5_9BACT</name>
<dbReference type="PRINTS" id="PR00509">
    <property type="entry name" value="PGMPMM"/>
</dbReference>
<dbReference type="EMBL" id="PDKN01000003">
    <property type="protein sequence ID" value="RXJ58041.1"/>
    <property type="molecule type" value="Genomic_DNA"/>
</dbReference>
<dbReference type="CDD" id="cd03089">
    <property type="entry name" value="PMM_PGM"/>
    <property type="match status" value="1"/>
</dbReference>
<evidence type="ECO:0000256" key="7">
    <source>
        <dbReference type="RuleBase" id="RU004326"/>
    </source>
</evidence>
<feature type="domain" description="Alpha-D-phosphohexomutase C-terminal" evidence="8">
    <location>
        <begin position="371"/>
        <end position="450"/>
    </location>
</feature>
<dbReference type="AlphaFoldDB" id="A0A4Q0XUD5"/>
<dbReference type="RefSeq" id="WP_128995904.1">
    <property type="nucleotide sequence ID" value="NZ_PDKN01000003.1"/>
</dbReference>